<dbReference type="Proteomes" id="UP000589132">
    <property type="component" value="Unassembled WGS sequence"/>
</dbReference>
<accession>A0A7J4CZZ0</accession>
<feature type="transmembrane region" description="Helical" evidence="1">
    <location>
        <begin position="61"/>
        <end position="84"/>
    </location>
</feature>
<protein>
    <recommendedName>
        <fullName evidence="2">DUF7847 domain-containing protein</fullName>
    </recommendedName>
</protein>
<feature type="transmembrane region" description="Helical" evidence="1">
    <location>
        <begin position="171"/>
        <end position="197"/>
    </location>
</feature>
<feature type="transmembrane region" description="Helical" evidence="1">
    <location>
        <begin position="262"/>
        <end position="291"/>
    </location>
</feature>
<reference evidence="4" key="1">
    <citation type="journal article" date="2019" name="bioRxiv">
        <title>Genome diversification in globally distributed novel marine Proteobacteria is linked to environmental adaptation.</title>
        <authorList>
            <person name="Zhou Z."/>
            <person name="Tran P.Q."/>
            <person name="Kieft K."/>
            <person name="Anantharaman K."/>
        </authorList>
    </citation>
    <scope>NUCLEOTIDE SEQUENCE [LARGE SCALE GENOMIC DNA]</scope>
</reference>
<evidence type="ECO:0000256" key="1">
    <source>
        <dbReference type="SAM" id="Phobius"/>
    </source>
</evidence>
<proteinExistence type="predicted"/>
<keyword evidence="1" id="KW-1133">Transmembrane helix</keyword>
<dbReference type="EMBL" id="DTTC01000084">
    <property type="protein sequence ID" value="HIA97868.1"/>
    <property type="molecule type" value="Genomic_DNA"/>
</dbReference>
<dbReference type="Pfam" id="PF25231">
    <property type="entry name" value="DUF7847"/>
    <property type="match status" value="1"/>
</dbReference>
<name>A0A7J4CZZ0_9ARCH</name>
<feature type="domain" description="DUF7847" evidence="2">
    <location>
        <begin position="126"/>
        <end position="242"/>
    </location>
</feature>
<sequence>MGEDSDEGDMEIEVSDSIISRSTVNIDQSTTTINQIDEQAQELFKPENRGFFTLLLESFKFFTLNLPAIATIVIPFFIVAEALVPNLERFIPDFVDEELTGIGFIDGIFNWIMNEALKVVILELISVMITAIALIAVIRVIAAAMHGEKLPPIQAMKDATTMLPMYFVTMIFYYVLVAVGLLFLVVPGIILGIYFVFWQYSYVLRGHGAFSGLKYSANLVQGDVVRVFLNIVGITIVMYILNEYVIGLLAGLVAGNIDPDEGAIYMIMNGIFMGLGRVFEGIEIIFLMTLFMDLEKD</sequence>
<feature type="transmembrane region" description="Helical" evidence="1">
    <location>
        <begin position="224"/>
        <end position="242"/>
    </location>
</feature>
<dbReference type="AlphaFoldDB" id="A0A7J4CZZ0"/>
<keyword evidence="1" id="KW-0472">Membrane</keyword>
<dbReference type="InterPro" id="IPR057169">
    <property type="entry name" value="DUF7847"/>
</dbReference>
<evidence type="ECO:0000313" key="3">
    <source>
        <dbReference type="EMBL" id="HIA97868.1"/>
    </source>
</evidence>
<feature type="transmembrane region" description="Helical" evidence="1">
    <location>
        <begin position="119"/>
        <end position="142"/>
    </location>
</feature>
<evidence type="ECO:0000313" key="4">
    <source>
        <dbReference type="Proteomes" id="UP000589132"/>
    </source>
</evidence>
<organism evidence="3 4">
    <name type="scientific">Marine Group III euryarchaeote</name>
    <dbReference type="NCBI Taxonomy" id="2173149"/>
    <lineage>
        <taxon>Archaea</taxon>
        <taxon>Methanobacteriati</taxon>
        <taxon>Thermoplasmatota</taxon>
        <taxon>Thermoplasmata</taxon>
        <taxon>Candidatus Thermoprofundales</taxon>
    </lineage>
</organism>
<comment type="caution">
    <text evidence="3">The sequence shown here is derived from an EMBL/GenBank/DDBJ whole genome shotgun (WGS) entry which is preliminary data.</text>
</comment>
<evidence type="ECO:0000259" key="2">
    <source>
        <dbReference type="Pfam" id="PF25231"/>
    </source>
</evidence>
<gene>
    <name evidence="3" type="ORF">EYO15_01635</name>
</gene>
<keyword evidence="1" id="KW-0812">Transmembrane</keyword>